<dbReference type="Pfam" id="PF04717">
    <property type="entry name" value="Phage_base_V"/>
    <property type="match status" value="1"/>
</dbReference>
<dbReference type="Gene3D" id="2.40.50.230">
    <property type="entry name" value="Gp5 N-terminal domain"/>
    <property type="match status" value="1"/>
</dbReference>
<evidence type="ECO:0000259" key="1">
    <source>
        <dbReference type="Pfam" id="PF04717"/>
    </source>
</evidence>
<feature type="domain" description="Gp5/Type VI secretion system Vgr protein OB-fold" evidence="1">
    <location>
        <begin position="377"/>
        <end position="453"/>
    </location>
</feature>
<dbReference type="EMBL" id="PVTR01000001">
    <property type="protein sequence ID" value="PRY90714.1"/>
    <property type="molecule type" value="Genomic_DNA"/>
</dbReference>
<dbReference type="SUPFAM" id="SSF69279">
    <property type="entry name" value="Phage tail proteins"/>
    <property type="match status" value="1"/>
</dbReference>
<dbReference type="OrthoDB" id="1907165at2"/>
<comment type="caution">
    <text evidence="2">The sequence shown here is derived from an EMBL/GenBank/DDBJ whole genome shotgun (WGS) entry which is preliminary data.</text>
</comment>
<dbReference type="InterPro" id="IPR006533">
    <property type="entry name" value="T6SS_Vgr_RhsGE"/>
</dbReference>
<keyword evidence="3" id="KW-1185">Reference proteome</keyword>
<dbReference type="SUPFAM" id="SSF69255">
    <property type="entry name" value="gp5 N-terminal domain-like"/>
    <property type="match status" value="1"/>
</dbReference>
<protein>
    <submittedName>
        <fullName evidence="2">Rhs element Vgr protein</fullName>
    </submittedName>
</protein>
<dbReference type="InterPro" id="IPR006531">
    <property type="entry name" value="Gp5/Vgr_OB"/>
</dbReference>
<gene>
    <name evidence="2" type="ORF">CLW00_101379</name>
</gene>
<reference evidence="2 3" key="1">
    <citation type="submission" date="2018-03" db="EMBL/GenBank/DDBJ databases">
        <title>Genomic Encyclopedia of Archaeal and Bacterial Type Strains, Phase II (KMG-II): from individual species to whole genera.</title>
        <authorList>
            <person name="Goeker M."/>
        </authorList>
    </citation>
    <scope>NUCLEOTIDE SEQUENCE [LARGE SCALE GENOMIC DNA]</scope>
    <source>
        <strain evidence="2 3">DSM 27929</strain>
    </source>
</reference>
<dbReference type="NCBIfam" id="TIGR01646">
    <property type="entry name" value="vgr_GE"/>
    <property type="match status" value="1"/>
</dbReference>
<dbReference type="AlphaFoldDB" id="A0A2T0WVU7"/>
<evidence type="ECO:0000313" key="2">
    <source>
        <dbReference type="EMBL" id="PRY90714.1"/>
    </source>
</evidence>
<sequence>MAEILKVNDLPVSFEVSINGKVLSGAIEIISLSVSLEVNRIASANLKISDGGAFGLENEPFSNSASSDFIPGNEITISLGYGDDRKTVFKGVIIAQRMIVRRNTSFLQVSCKDKSFKLTKSRSNTVMSDAKDDDLFSKLVSDAGLSAEIESTKKFNYPLFQYNTSDWDYIVIRAEANNLFVTTDENKVKIKAFNLSENPKFTIQADVSALEVDLEINGENTYSEFNFTSWNPKNQVTTKVSANMVDPATFGNLTAQKIAGNLAVPSLNKFTSAPLSADELNAFSKSWISKSSLTKIQGKIIIAGTSQLKPGELVGLKSFGERYEGNAFISKIEQEFSEGDWKTTVFVGLNPRWHSTLNDVEEVGALGLLPATKGSQIAKVKKIHQDPDGEYRVLIELGAFQNTSNSNELWARIAFNYASDQAGFFFFPEIGDEVLVTFINGDPRFPVITGSIYSSKQKPKFETDAENTKKAIHTKSGLAIIFNDKDKIFTIKTPGGNTVILDDKEKQVSVKDMNSNEAILNKDGIKLSSPKNIVLDAKGKISLKAVSGIEMAASGGDLEGKGLNVSLEAQVAMKAAGNASAEFSAAGQTTLKGAMVMIN</sequence>
<accession>A0A2T0WVU7</accession>
<dbReference type="Proteomes" id="UP000238157">
    <property type="component" value="Unassembled WGS sequence"/>
</dbReference>
<name>A0A2T0WVU7_9BACT</name>
<evidence type="ECO:0000313" key="3">
    <source>
        <dbReference type="Proteomes" id="UP000238157"/>
    </source>
</evidence>
<organism evidence="2 3">
    <name type="scientific">Mongoliibacter ruber</name>
    <dbReference type="NCBI Taxonomy" id="1750599"/>
    <lineage>
        <taxon>Bacteria</taxon>
        <taxon>Pseudomonadati</taxon>
        <taxon>Bacteroidota</taxon>
        <taxon>Cytophagia</taxon>
        <taxon>Cytophagales</taxon>
        <taxon>Cyclobacteriaceae</taxon>
        <taxon>Mongoliibacter</taxon>
    </lineage>
</organism>
<dbReference type="InterPro" id="IPR037026">
    <property type="entry name" value="Vgr_OB-fold_dom_sf"/>
</dbReference>
<dbReference type="RefSeq" id="WP_106131939.1">
    <property type="nucleotide sequence ID" value="NZ_PVTR01000001.1"/>
</dbReference>
<proteinExistence type="predicted"/>